<feature type="domain" description="PpiC" evidence="11">
    <location>
        <begin position="158"/>
        <end position="248"/>
    </location>
</feature>
<dbReference type="EMBL" id="JBHRUV010000014">
    <property type="protein sequence ID" value="MFC3265287.1"/>
    <property type="molecule type" value="Genomic_DNA"/>
</dbReference>
<comment type="catalytic activity">
    <reaction evidence="1">
        <text>[protein]-peptidylproline (omega=180) = [protein]-peptidylproline (omega=0)</text>
        <dbReference type="Rhea" id="RHEA:16237"/>
        <dbReference type="Rhea" id="RHEA-COMP:10747"/>
        <dbReference type="Rhea" id="RHEA-COMP:10748"/>
        <dbReference type="ChEBI" id="CHEBI:83833"/>
        <dbReference type="ChEBI" id="CHEBI:83834"/>
        <dbReference type="EC" id="5.2.1.8"/>
    </reaction>
</comment>
<evidence type="ECO:0000256" key="9">
    <source>
        <dbReference type="SAM" id="MobiDB-lite"/>
    </source>
</evidence>
<comment type="caution">
    <text evidence="12">The sequence shown here is derived from an EMBL/GenBank/DDBJ whole genome shotgun (WGS) entry which is preliminary data.</text>
</comment>
<evidence type="ECO:0000256" key="4">
    <source>
        <dbReference type="ARBA" id="ARBA00018370"/>
    </source>
</evidence>
<evidence type="ECO:0000256" key="5">
    <source>
        <dbReference type="ARBA" id="ARBA00023110"/>
    </source>
</evidence>
<evidence type="ECO:0000259" key="11">
    <source>
        <dbReference type="PROSITE" id="PS50198"/>
    </source>
</evidence>
<dbReference type="PROSITE" id="PS01096">
    <property type="entry name" value="PPIC_PPIASE_1"/>
    <property type="match status" value="1"/>
</dbReference>
<evidence type="ECO:0000256" key="2">
    <source>
        <dbReference type="ARBA" id="ARBA00007656"/>
    </source>
</evidence>
<dbReference type="PROSITE" id="PS50198">
    <property type="entry name" value="PPIC_PPIASE_2"/>
    <property type="match status" value="1"/>
</dbReference>
<feature type="region of interest" description="Disordered" evidence="9">
    <location>
        <begin position="287"/>
        <end position="332"/>
    </location>
</feature>
<comment type="similarity">
    <text evidence="2">Belongs to the PpiC/parvulin rotamase family.</text>
</comment>
<feature type="signal peptide" evidence="10">
    <location>
        <begin position="1"/>
        <end position="29"/>
    </location>
</feature>
<dbReference type="InterPro" id="IPR050245">
    <property type="entry name" value="PrsA_foldase"/>
</dbReference>
<feature type="chain" id="PRO_5046044901" description="Parvulin-like PPIase" evidence="10">
    <location>
        <begin position="30"/>
        <end position="332"/>
    </location>
</feature>
<evidence type="ECO:0000256" key="10">
    <source>
        <dbReference type="SAM" id="SignalP"/>
    </source>
</evidence>
<evidence type="ECO:0000313" key="13">
    <source>
        <dbReference type="Proteomes" id="UP001595536"/>
    </source>
</evidence>
<dbReference type="PANTHER" id="PTHR47245:SF2">
    <property type="entry name" value="PEPTIDYL-PROLYL CIS-TRANS ISOMERASE HP_0175-RELATED"/>
    <property type="match status" value="1"/>
</dbReference>
<dbReference type="Gene3D" id="3.10.50.40">
    <property type="match status" value="1"/>
</dbReference>
<dbReference type="RefSeq" id="WP_376831386.1">
    <property type="nucleotide sequence ID" value="NZ_JBHLWR010000006.1"/>
</dbReference>
<dbReference type="InterPro" id="IPR000297">
    <property type="entry name" value="PPIase_PpiC"/>
</dbReference>
<proteinExistence type="inferred from homology"/>
<evidence type="ECO:0000313" key="12">
    <source>
        <dbReference type="EMBL" id="MFC3265287.1"/>
    </source>
</evidence>
<accession>A0ABV7LCI7</accession>
<evidence type="ECO:0000256" key="1">
    <source>
        <dbReference type="ARBA" id="ARBA00000971"/>
    </source>
</evidence>
<name>A0ABV7LCI7_9HYPH</name>
<keyword evidence="10" id="KW-0732">Signal</keyword>
<gene>
    <name evidence="12" type="ORF">ACFOEX_02785</name>
</gene>
<evidence type="ECO:0000256" key="7">
    <source>
        <dbReference type="ARBA" id="ARBA00031484"/>
    </source>
</evidence>
<evidence type="ECO:0000256" key="8">
    <source>
        <dbReference type="PROSITE-ProRule" id="PRU00278"/>
    </source>
</evidence>
<keyword evidence="8 12" id="KW-0413">Isomerase</keyword>
<evidence type="ECO:0000256" key="6">
    <source>
        <dbReference type="ARBA" id="ARBA00030642"/>
    </source>
</evidence>
<feature type="compositionally biased region" description="Basic and acidic residues" evidence="9">
    <location>
        <begin position="303"/>
        <end position="312"/>
    </location>
</feature>
<dbReference type="SUPFAM" id="SSF54534">
    <property type="entry name" value="FKBP-like"/>
    <property type="match status" value="1"/>
</dbReference>
<dbReference type="SUPFAM" id="SSF109998">
    <property type="entry name" value="Triger factor/SurA peptide-binding domain-like"/>
    <property type="match status" value="1"/>
</dbReference>
<keyword evidence="13" id="KW-1185">Reference proteome</keyword>
<dbReference type="EC" id="5.2.1.8" evidence="3"/>
<dbReference type="Pfam" id="PF13145">
    <property type="entry name" value="Rotamase_2"/>
    <property type="match status" value="1"/>
</dbReference>
<dbReference type="PANTHER" id="PTHR47245">
    <property type="entry name" value="PEPTIDYLPROLYL ISOMERASE"/>
    <property type="match status" value="1"/>
</dbReference>
<protein>
    <recommendedName>
        <fullName evidence="4">Parvulin-like PPIase</fullName>
        <ecNumber evidence="3">5.2.1.8</ecNumber>
    </recommendedName>
    <alternativeName>
        <fullName evidence="6">Peptidyl-prolyl cis-trans isomerase plp</fullName>
    </alternativeName>
    <alternativeName>
        <fullName evidence="7">Rotamase plp</fullName>
    </alternativeName>
</protein>
<dbReference type="Proteomes" id="UP001595536">
    <property type="component" value="Unassembled WGS sequence"/>
</dbReference>
<dbReference type="InterPro" id="IPR023058">
    <property type="entry name" value="PPIase_PpiC_CS"/>
</dbReference>
<sequence length="332" mass="35805">MPVRSHRATVIRIVAAALLALAVEQPSRAEAEQQPATSGSLAAPDAIPDDTVLARVNGAPITERDLKLAMHDMADRLPRISEENRRDYVLSYLIDLALGSQAALAAKLDMTPEYARKLAYQRSKLLMDELLAHEARKAVTPESARKAYEQTLKDVKPEEEARVRHILTSTEEAAKAALARLKAGESFAAVAAELSADPATAHHGGELGWLTRAGMPPELAEAAFRLKPGEISGPVKTAAGWHVVQVEERRARPAAPFEEVRPEIEAYLTRKAQQDLVLGLRARARIERYPEPGGKAAPATKDATGDAAKEAARNAASAAPGQEPARGRARRD</sequence>
<keyword evidence="5 8" id="KW-0697">Rotamase</keyword>
<dbReference type="InterPro" id="IPR027304">
    <property type="entry name" value="Trigger_fact/SurA_dom_sf"/>
</dbReference>
<evidence type="ECO:0000256" key="3">
    <source>
        <dbReference type="ARBA" id="ARBA00013194"/>
    </source>
</evidence>
<organism evidence="12 13">
    <name type="scientific">Camelimonas abortus</name>
    <dbReference type="NCBI Taxonomy" id="1017184"/>
    <lineage>
        <taxon>Bacteria</taxon>
        <taxon>Pseudomonadati</taxon>
        <taxon>Pseudomonadota</taxon>
        <taxon>Alphaproteobacteria</taxon>
        <taxon>Hyphomicrobiales</taxon>
        <taxon>Chelatococcaceae</taxon>
        <taxon>Camelimonas</taxon>
    </lineage>
</organism>
<dbReference type="GO" id="GO:0003755">
    <property type="term" value="F:peptidyl-prolyl cis-trans isomerase activity"/>
    <property type="evidence" value="ECO:0007669"/>
    <property type="project" value="UniProtKB-EC"/>
</dbReference>
<reference evidence="13" key="1">
    <citation type="journal article" date="2019" name="Int. J. Syst. Evol. Microbiol.">
        <title>The Global Catalogue of Microorganisms (GCM) 10K type strain sequencing project: providing services to taxonomists for standard genome sequencing and annotation.</title>
        <authorList>
            <consortium name="The Broad Institute Genomics Platform"/>
            <consortium name="The Broad Institute Genome Sequencing Center for Infectious Disease"/>
            <person name="Wu L."/>
            <person name="Ma J."/>
        </authorList>
    </citation>
    <scope>NUCLEOTIDE SEQUENCE [LARGE SCALE GENOMIC DNA]</scope>
    <source>
        <strain evidence="13">CCM 7941</strain>
    </source>
</reference>
<dbReference type="InterPro" id="IPR046357">
    <property type="entry name" value="PPIase_dom_sf"/>
</dbReference>